<gene>
    <name evidence="2" type="ORF">FBF83_07690</name>
</gene>
<dbReference type="AlphaFoldDB" id="A0A4U1MHM6"/>
<feature type="transmembrane region" description="Helical" evidence="1">
    <location>
        <begin position="30"/>
        <end position="54"/>
    </location>
</feature>
<evidence type="ECO:0000313" key="2">
    <source>
        <dbReference type="EMBL" id="TKD70503.1"/>
    </source>
</evidence>
<evidence type="ECO:0000256" key="1">
    <source>
        <dbReference type="SAM" id="Phobius"/>
    </source>
</evidence>
<dbReference type="RefSeq" id="WP_136946584.1">
    <property type="nucleotide sequence ID" value="NZ_SWFM01000002.1"/>
</dbReference>
<dbReference type="EMBL" id="SWFM01000002">
    <property type="protein sequence ID" value="TKD70503.1"/>
    <property type="molecule type" value="Genomic_DNA"/>
</dbReference>
<protein>
    <submittedName>
        <fullName evidence="2">Uncharacterized protein</fullName>
    </submittedName>
</protein>
<dbReference type="OrthoDB" id="9783013at2"/>
<reference evidence="2 3" key="1">
    <citation type="submission" date="2019-04" db="EMBL/GenBank/DDBJ databases">
        <title>Genome sequence of Bacillus hwajinpoensis strain Y2.</title>
        <authorList>
            <person name="Fair J.L."/>
            <person name="Maclea K.S."/>
        </authorList>
    </citation>
    <scope>NUCLEOTIDE SEQUENCE [LARGE SCALE GENOMIC DNA]</scope>
    <source>
        <strain evidence="2 3">Y2</strain>
    </source>
</reference>
<sequence length="65" mass="7644">MKWWIPFCYMIGTFLGAMFSGWNMDREWDVFPSFAMAITAFFISLLYIVVRGIVPKVLDQKTLRS</sequence>
<keyword evidence="1" id="KW-0812">Transmembrane</keyword>
<keyword evidence="1" id="KW-0472">Membrane</keyword>
<feature type="transmembrane region" description="Helical" evidence="1">
    <location>
        <begin position="7"/>
        <end position="24"/>
    </location>
</feature>
<organism evidence="2 3">
    <name type="scientific">Guptibacillus hwajinpoensis</name>
    <dbReference type="NCBI Taxonomy" id="208199"/>
    <lineage>
        <taxon>Bacteria</taxon>
        <taxon>Bacillati</taxon>
        <taxon>Bacillota</taxon>
        <taxon>Bacilli</taxon>
        <taxon>Bacillales</taxon>
        <taxon>Guptibacillaceae</taxon>
        <taxon>Guptibacillus</taxon>
    </lineage>
</organism>
<proteinExistence type="predicted"/>
<evidence type="ECO:0000313" key="3">
    <source>
        <dbReference type="Proteomes" id="UP000310541"/>
    </source>
</evidence>
<dbReference type="Proteomes" id="UP000310541">
    <property type="component" value="Unassembled WGS sequence"/>
</dbReference>
<name>A0A4U1MHM6_9BACL</name>
<keyword evidence="1" id="KW-1133">Transmembrane helix</keyword>
<accession>A0A4U1MHM6</accession>
<comment type="caution">
    <text evidence="2">The sequence shown here is derived from an EMBL/GenBank/DDBJ whole genome shotgun (WGS) entry which is preliminary data.</text>
</comment>